<sequence>MLSRFDVQVDGSPAVYVERLRSVLQVALELAGTAEFDDSDLPEENLPAWFRAIGSGGSEEAPEFSLTGMRCYLELKGAAEWDVQEWLYRFDPEEDSRGWAWWDATCEGPSQVRIWVDAWGESFFGCDELRWLAFTAGATSVKGPELSRTEVWAASSGGGIPGKT</sequence>
<reference evidence="1 2" key="1">
    <citation type="submission" date="2022-10" db="EMBL/GenBank/DDBJ databases">
        <authorList>
            <person name="Xie J."/>
            <person name="Shen N."/>
        </authorList>
    </citation>
    <scope>NUCLEOTIDE SEQUENCE [LARGE SCALE GENOMIC DNA]</scope>
    <source>
        <strain evidence="1 2">YIM65594</strain>
    </source>
</reference>
<dbReference type="Proteomes" id="UP001354931">
    <property type="component" value="Unassembled WGS sequence"/>
</dbReference>
<keyword evidence="2" id="KW-1185">Reference proteome</keyword>
<accession>A0ABU6F0A7</accession>
<proteinExistence type="predicted"/>
<evidence type="ECO:0000313" key="2">
    <source>
        <dbReference type="Proteomes" id="UP001354931"/>
    </source>
</evidence>
<dbReference type="RefSeq" id="WP_326015066.1">
    <property type="nucleotide sequence ID" value="NZ_JAOZYC010000046.1"/>
</dbReference>
<protein>
    <submittedName>
        <fullName evidence="1">Uncharacterized protein</fullName>
    </submittedName>
</protein>
<comment type="caution">
    <text evidence="1">The sequence shown here is derived from an EMBL/GenBank/DDBJ whole genome shotgun (WGS) entry which is preliminary data.</text>
</comment>
<gene>
    <name evidence="1" type="ORF">OKJ99_07750</name>
</gene>
<dbReference type="EMBL" id="JAOZYC010000046">
    <property type="protein sequence ID" value="MEB8337409.1"/>
    <property type="molecule type" value="Genomic_DNA"/>
</dbReference>
<organism evidence="1 2">
    <name type="scientific">Streptomyces endophyticus</name>
    <dbReference type="NCBI Taxonomy" id="714166"/>
    <lineage>
        <taxon>Bacteria</taxon>
        <taxon>Bacillati</taxon>
        <taxon>Actinomycetota</taxon>
        <taxon>Actinomycetes</taxon>
        <taxon>Kitasatosporales</taxon>
        <taxon>Streptomycetaceae</taxon>
        <taxon>Streptomyces</taxon>
    </lineage>
</organism>
<evidence type="ECO:0000313" key="1">
    <source>
        <dbReference type="EMBL" id="MEB8337409.1"/>
    </source>
</evidence>
<name>A0ABU6F0A7_9ACTN</name>